<accession>A0A9D7SEN6</accession>
<dbReference type="GO" id="GO:0004888">
    <property type="term" value="F:transmembrane signaling receptor activity"/>
    <property type="evidence" value="ECO:0007669"/>
    <property type="project" value="InterPro"/>
</dbReference>
<dbReference type="Gene3D" id="1.10.287.950">
    <property type="entry name" value="Methyl-accepting chemotaxis protein"/>
    <property type="match status" value="1"/>
</dbReference>
<dbReference type="Proteomes" id="UP000886657">
    <property type="component" value="Unassembled WGS sequence"/>
</dbReference>
<evidence type="ECO:0000256" key="2">
    <source>
        <dbReference type="ARBA" id="ARBA00029447"/>
    </source>
</evidence>
<keyword evidence="1 3" id="KW-0807">Transducer</keyword>
<dbReference type="EMBL" id="JADKIO010000005">
    <property type="protein sequence ID" value="MBK9796015.1"/>
    <property type="molecule type" value="Genomic_DNA"/>
</dbReference>
<proteinExistence type="inferred from homology"/>
<evidence type="ECO:0000259" key="4">
    <source>
        <dbReference type="PROSITE" id="PS50111"/>
    </source>
</evidence>
<evidence type="ECO:0000313" key="5">
    <source>
        <dbReference type="EMBL" id="MBK9796015.1"/>
    </source>
</evidence>
<evidence type="ECO:0000256" key="1">
    <source>
        <dbReference type="ARBA" id="ARBA00023224"/>
    </source>
</evidence>
<dbReference type="PANTHER" id="PTHR32089:SF112">
    <property type="entry name" value="LYSOZYME-LIKE PROTEIN-RELATED"/>
    <property type="match status" value="1"/>
</dbReference>
<dbReference type="Pfam" id="PF00015">
    <property type="entry name" value="MCPsignal"/>
    <property type="match status" value="1"/>
</dbReference>
<dbReference type="PRINTS" id="PR00260">
    <property type="entry name" value="CHEMTRNSDUCR"/>
</dbReference>
<dbReference type="GO" id="GO:0006935">
    <property type="term" value="P:chemotaxis"/>
    <property type="evidence" value="ECO:0007669"/>
    <property type="project" value="InterPro"/>
</dbReference>
<comment type="caution">
    <text evidence="5">The sequence shown here is derived from an EMBL/GenBank/DDBJ whole genome shotgun (WGS) entry which is preliminary data.</text>
</comment>
<dbReference type="PANTHER" id="PTHR32089">
    <property type="entry name" value="METHYL-ACCEPTING CHEMOTAXIS PROTEIN MCPB"/>
    <property type="match status" value="1"/>
</dbReference>
<evidence type="ECO:0000256" key="3">
    <source>
        <dbReference type="PROSITE-ProRule" id="PRU00284"/>
    </source>
</evidence>
<dbReference type="InterPro" id="IPR004089">
    <property type="entry name" value="MCPsignal_dom"/>
</dbReference>
<gene>
    <name evidence="5" type="ORF">IPP58_05880</name>
</gene>
<dbReference type="AlphaFoldDB" id="A0A9D7SEN6"/>
<dbReference type="GO" id="GO:0016020">
    <property type="term" value="C:membrane"/>
    <property type="evidence" value="ECO:0007669"/>
    <property type="project" value="InterPro"/>
</dbReference>
<reference evidence="5" key="1">
    <citation type="submission" date="2020-10" db="EMBL/GenBank/DDBJ databases">
        <title>Connecting structure to function with the recovery of over 1000 high-quality activated sludge metagenome-assembled genomes encoding full-length rRNA genes using long-read sequencing.</title>
        <authorList>
            <person name="Singleton C.M."/>
            <person name="Petriglieri F."/>
            <person name="Kristensen J.M."/>
            <person name="Kirkegaard R.H."/>
            <person name="Michaelsen T.Y."/>
            <person name="Andersen M.H."/>
            <person name="Karst S.M."/>
            <person name="Dueholm M.S."/>
            <person name="Nielsen P.H."/>
            <person name="Albertsen M."/>
        </authorList>
    </citation>
    <scope>NUCLEOTIDE SEQUENCE</scope>
    <source>
        <strain evidence="5">Skiv_18-Q3-R9-52_MAXAC.067</strain>
    </source>
</reference>
<dbReference type="SUPFAM" id="SSF58104">
    <property type="entry name" value="Methyl-accepting chemotaxis protein (MCP) signaling domain"/>
    <property type="match status" value="1"/>
</dbReference>
<protein>
    <recommendedName>
        <fullName evidence="4">Methyl-accepting transducer domain-containing protein</fullName>
    </recommendedName>
</protein>
<sequence length="524" mass="56373">MPHPASPNPADGNLSGGSTSFIQDLAGLETVVNRSAAGAARTSVRVQSLAREIDQILSSTRSMQATLEGLGGSISQAAASAEEGAESTRHMADLTRQGRQESDQAVATVRQLQEQTAVTAERLASLMEHISKVNEVSLVIGEIADRTGMLSLNAAIEAAHAGAAGRGFAVVADEVRKLADRTSRQTQEIAALLEAIRKDLEPAREAMNQSLGLASDTRNQVEAVEQRLSDIAELAESTAGHVSSLAHTAAEERAAAQALVEASTQLLASTQSLKAGAEAVAQDAFSVSSLTEEGHRHLAAYDTGSLFHRALGLSRDLVGTSVKILESNVSKGKLKESELLALDYRDIRGPDIHSLSQFFKVLRVPPEGFTPPKFRTAYDALVERPLQEAFDRVLELEPRLTFALIIDLNSYAPSHNQRFTQDWTGQADRDLAGNRVKRFFTDNRVLVRGARHGLGEAAEALPDRASRRDFERVADLSEQASNPQDFLVQTYARDTGAIITVLTLPLHVCGQRYGVSLLGWSSEG</sequence>
<evidence type="ECO:0000313" key="6">
    <source>
        <dbReference type="Proteomes" id="UP000886657"/>
    </source>
</evidence>
<dbReference type="GO" id="GO:0007165">
    <property type="term" value="P:signal transduction"/>
    <property type="evidence" value="ECO:0007669"/>
    <property type="project" value="UniProtKB-KW"/>
</dbReference>
<dbReference type="PROSITE" id="PS50111">
    <property type="entry name" value="CHEMOTAXIS_TRANSDUC_2"/>
    <property type="match status" value="1"/>
</dbReference>
<organism evidence="5 6">
    <name type="scientific">Candidatus Geothrix skivensis</name>
    <dbReference type="NCBI Taxonomy" id="2954439"/>
    <lineage>
        <taxon>Bacteria</taxon>
        <taxon>Pseudomonadati</taxon>
        <taxon>Acidobacteriota</taxon>
        <taxon>Holophagae</taxon>
        <taxon>Holophagales</taxon>
        <taxon>Holophagaceae</taxon>
        <taxon>Geothrix</taxon>
    </lineage>
</organism>
<name>A0A9D7SEN6_9BACT</name>
<dbReference type="SMART" id="SM00283">
    <property type="entry name" value="MA"/>
    <property type="match status" value="1"/>
</dbReference>
<feature type="domain" description="Methyl-accepting transducer" evidence="4">
    <location>
        <begin position="31"/>
        <end position="267"/>
    </location>
</feature>
<comment type="similarity">
    <text evidence="2">Belongs to the methyl-accepting chemotaxis (MCP) protein family.</text>
</comment>
<dbReference type="InterPro" id="IPR004090">
    <property type="entry name" value="Chemotax_Me-accpt_rcpt"/>
</dbReference>